<name>A0A0D1Z391_9EURO</name>
<dbReference type="Pfam" id="PF07859">
    <property type="entry name" value="Abhydrolase_3"/>
    <property type="match status" value="1"/>
</dbReference>
<dbReference type="InterPro" id="IPR029058">
    <property type="entry name" value="AB_hydrolase_fold"/>
</dbReference>
<feature type="domain" description="Alpha/beta hydrolase fold-3" evidence="2">
    <location>
        <begin position="88"/>
        <end position="303"/>
    </location>
</feature>
<dbReference type="RefSeq" id="XP_016242322.1">
    <property type="nucleotide sequence ID" value="XM_016400054.1"/>
</dbReference>
<evidence type="ECO:0000259" key="2">
    <source>
        <dbReference type="Pfam" id="PF07859"/>
    </source>
</evidence>
<organism evidence="3 4">
    <name type="scientific">Cladophialophora immunda</name>
    <dbReference type="NCBI Taxonomy" id="569365"/>
    <lineage>
        <taxon>Eukaryota</taxon>
        <taxon>Fungi</taxon>
        <taxon>Dikarya</taxon>
        <taxon>Ascomycota</taxon>
        <taxon>Pezizomycotina</taxon>
        <taxon>Eurotiomycetes</taxon>
        <taxon>Chaetothyriomycetidae</taxon>
        <taxon>Chaetothyriales</taxon>
        <taxon>Herpotrichiellaceae</taxon>
        <taxon>Cladophialophora</taxon>
    </lineage>
</organism>
<dbReference type="PANTHER" id="PTHR48081:SF8">
    <property type="entry name" value="ALPHA_BETA HYDROLASE FOLD-3 DOMAIN-CONTAINING PROTEIN-RELATED"/>
    <property type="match status" value="1"/>
</dbReference>
<evidence type="ECO:0000313" key="4">
    <source>
        <dbReference type="Proteomes" id="UP000054466"/>
    </source>
</evidence>
<dbReference type="InterPro" id="IPR050300">
    <property type="entry name" value="GDXG_lipolytic_enzyme"/>
</dbReference>
<protein>
    <recommendedName>
        <fullName evidence="2">Alpha/beta hydrolase fold-3 domain-containing protein</fullName>
    </recommendedName>
</protein>
<dbReference type="STRING" id="569365.A0A0D1Z391"/>
<dbReference type="Proteomes" id="UP000054466">
    <property type="component" value="Unassembled WGS sequence"/>
</dbReference>
<gene>
    <name evidence="3" type="ORF">PV07_12522</name>
</gene>
<dbReference type="InterPro" id="IPR013094">
    <property type="entry name" value="AB_hydrolase_3"/>
</dbReference>
<dbReference type="GO" id="GO:0016787">
    <property type="term" value="F:hydrolase activity"/>
    <property type="evidence" value="ECO:0007669"/>
    <property type="project" value="UniProtKB-KW"/>
</dbReference>
<dbReference type="EMBL" id="KN847049">
    <property type="protein sequence ID" value="KIW22106.1"/>
    <property type="molecule type" value="Genomic_DNA"/>
</dbReference>
<reference evidence="3 4" key="1">
    <citation type="submission" date="2015-01" db="EMBL/GenBank/DDBJ databases">
        <title>The Genome Sequence of Cladophialophora immunda CBS83496.</title>
        <authorList>
            <consortium name="The Broad Institute Genomics Platform"/>
            <person name="Cuomo C."/>
            <person name="de Hoog S."/>
            <person name="Gorbushina A."/>
            <person name="Stielow B."/>
            <person name="Teixiera M."/>
            <person name="Abouelleil A."/>
            <person name="Chapman S.B."/>
            <person name="Priest M."/>
            <person name="Young S.K."/>
            <person name="Wortman J."/>
            <person name="Nusbaum C."/>
            <person name="Birren B."/>
        </authorList>
    </citation>
    <scope>NUCLEOTIDE SEQUENCE [LARGE SCALE GENOMIC DNA]</scope>
    <source>
        <strain evidence="3 4">CBS 83496</strain>
    </source>
</reference>
<dbReference type="GeneID" id="27351716"/>
<dbReference type="SUPFAM" id="SSF53474">
    <property type="entry name" value="alpha/beta-Hydrolases"/>
    <property type="match status" value="1"/>
</dbReference>
<sequence>MSPAPLTLSTADTGTVKIFGNLPEIPRVSGTIQSLRQTEAAEREQKGPPRLEAGVVEKDSTILARDGHPIPVRFYSPTVPSTKGYPLVVAFHGGGFCLGGLDGEEADCREFVKRHQCICVNVDYRLAPEYPFPTGVNDSWDALKWIAEHTAELKADPSKGFIVEGCSAGANLAAVVSLMARDKKLSPPLTGELLKIPCLLTADAVPAEYKPLYRSYEQNEDAAILPTPAIQIFWDSYKGDTSSWLFNPFNHPDGHAGLPPVYFQVCGMDPLRDEALIYEKVLREQYGVETNLKVYPGVPHGFWTAFPDLQVSKKFVEDTSEALGWLLDRSKK</sequence>
<evidence type="ECO:0000313" key="3">
    <source>
        <dbReference type="EMBL" id="KIW22106.1"/>
    </source>
</evidence>
<accession>A0A0D1Z391</accession>
<dbReference type="OrthoDB" id="408631at2759"/>
<keyword evidence="4" id="KW-1185">Reference proteome</keyword>
<dbReference type="VEuPathDB" id="FungiDB:PV07_12522"/>
<dbReference type="HOGENOM" id="CLU_012494_6_3_1"/>
<dbReference type="AlphaFoldDB" id="A0A0D1Z391"/>
<proteinExistence type="predicted"/>
<dbReference type="Gene3D" id="3.40.50.1820">
    <property type="entry name" value="alpha/beta hydrolase"/>
    <property type="match status" value="1"/>
</dbReference>
<keyword evidence="1" id="KW-0378">Hydrolase</keyword>
<evidence type="ECO:0000256" key="1">
    <source>
        <dbReference type="ARBA" id="ARBA00022801"/>
    </source>
</evidence>
<dbReference type="PANTHER" id="PTHR48081">
    <property type="entry name" value="AB HYDROLASE SUPERFAMILY PROTEIN C4A8.06C"/>
    <property type="match status" value="1"/>
</dbReference>